<organism evidence="1 2">
    <name type="scientific">Pseudothermotoga hypogea DSM 11164 = NBRC 106472</name>
    <dbReference type="NCBI Taxonomy" id="1123384"/>
    <lineage>
        <taxon>Bacteria</taxon>
        <taxon>Thermotogati</taxon>
        <taxon>Thermotogota</taxon>
        <taxon>Thermotogae</taxon>
        <taxon>Thermotogales</taxon>
        <taxon>Thermotogaceae</taxon>
        <taxon>Pseudothermotoga</taxon>
    </lineage>
</organism>
<proteinExistence type="predicted"/>
<dbReference type="KEGG" id="phy:AJ81_07990"/>
<protein>
    <submittedName>
        <fullName evidence="1">Uncharacterized protein</fullName>
    </submittedName>
</protein>
<dbReference type="STRING" id="1123384.AJ81_07990"/>
<accession>A0A0X1KUA5</accession>
<dbReference type="PaxDb" id="1123384-AJ81_07990"/>
<dbReference type="Proteomes" id="UP000077469">
    <property type="component" value="Chromosome"/>
</dbReference>
<dbReference type="AlphaFoldDB" id="A0A0X1KUA5"/>
<keyword evidence="2" id="KW-1185">Reference proteome</keyword>
<gene>
    <name evidence="1" type="ORF">AJ81_07990</name>
</gene>
<reference evidence="1 2" key="1">
    <citation type="submission" date="2014-01" db="EMBL/GenBank/DDBJ databases">
        <title>Genome sequencing of Thermotog hypogea.</title>
        <authorList>
            <person name="Zhang X."/>
            <person name="Alvare G."/>
            <person name="Fristensky B."/>
            <person name="Chen L."/>
            <person name="Suen T."/>
            <person name="Chen Q."/>
            <person name="Ma K."/>
        </authorList>
    </citation>
    <scope>NUCLEOTIDE SEQUENCE [LARGE SCALE GENOMIC DNA]</scope>
    <source>
        <strain evidence="1 2">DSM 11164</strain>
    </source>
</reference>
<dbReference type="OrthoDB" id="37382at2"/>
<dbReference type="EMBL" id="CP007141">
    <property type="protein sequence ID" value="AJC74854.1"/>
    <property type="molecule type" value="Genomic_DNA"/>
</dbReference>
<evidence type="ECO:0000313" key="2">
    <source>
        <dbReference type="Proteomes" id="UP000077469"/>
    </source>
</evidence>
<dbReference type="RefSeq" id="WP_031504082.1">
    <property type="nucleotide sequence ID" value="NC_022795.1"/>
</dbReference>
<evidence type="ECO:0000313" key="1">
    <source>
        <dbReference type="EMBL" id="AJC74854.1"/>
    </source>
</evidence>
<dbReference type="PATRIC" id="fig|1123384.7.peg.1601"/>
<sequence length="177" mass="19454">MRLLVGRQIVLSEFFHVDLAVSWVEQPIAGANFYLLGSERGYILLSNFSEETSYGSGFHLLELPQGLFAVATGFMNWRYAKKAADLGANVLFVFQDVSKPEELLLAKTICWGSSREFNVPIVLLAKHGDATHLFFCVPGQGREHSGILFDATSSCVVELDVSRTDSGKTFSVKSLAS</sequence>
<name>A0A0X1KUA5_9THEM</name>